<sequence length="479" mass="54792">MSTEVNDSNLDLFTSSGNGTGIGDNNQEQLEKVTAIDETAQNPDALTAKSQTVSQENDLPEEVIKISSDSAEYDDISVNTQTDDSADVFISQENRLKTFADEANLKKSEDVTAKDLVQMESNTNPQTQARSAQLYSLDDSKTLDDIVIALNEIRAQISDLSCKYDEQSKELDSVKEELNKLKEMSKSEFDELIRETLEKDEQSLREDQQECKGFRDQAELWQSKTETLYTSVLSAIDRCGDRIKQCDELMEQFKTETPPLYKSLQSRYESLQLSNRMLDRLREPLDLLNKSSLPAEYLFRLQMSDLVELLRSQTDENQAKQILAKKVKEAGDIRYKTIREWRESAEKLQKQWLHFIEKKLLPALDGINDGKPYAEHLVIDLKESYQTPSCQEQLSNWLQTYSDLEDILLKALGSLDITMMQTEVGQPVDYDRHEPIGTESDSTLPHEHIKEVTRKGYEYTIAEQSLLLRNAQIVVVKNK</sequence>
<feature type="coiled-coil region" evidence="2">
    <location>
        <begin position="150"/>
        <end position="217"/>
    </location>
</feature>
<dbReference type="Proteomes" id="UP000034681">
    <property type="component" value="Unassembled WGS sequence"/>
</dbReference>
<dbReference type="STRING" id="317619.GCA_000332315_00683"/>
<feature type="region of interest" description="Disordered" evidence="3">
    <location>
        <begin position="1"/>
        <end position="25"/>
    </location>
</feature>
<evidence type="ECO:0000256" key="1">
    <source>
        <dbReference type="ARBA" id="ARBA00023186"/>
    </source>
</evidence>
<dbReference type="GO" id="GO:0051087">
    <property type="term" value="F:protein-folding chaperone binding"/>
    <property type="evidence" value="ECO:0007669"/>
    <property type="project" value="InterPro"/>
</dbReference>
<name>A0A0M2PZA3_PROHO</name>
<protein>
    <submittedName>
        <fullName evidence="4">Uncharacterized protein</fullName>
    </submittedName>
</protein>
<keyword evidence="1" id="KW-0143">Chaperone</keyword>
<proteinExistence type="predicted"/>
<dbReference type="InterPro" id="IPR000740">
    <property type="entry name" value="GrpE"/>
</dbReference>
<dbReference type="RefSeq" id="WP_017711328.1">
    <property type="nucleotide sequence ID" value="NZ_KB235933.1"/>
</dbReference>
<evidence type="ECO:0000256" key="3">
    <source>
        <dbReference type="SAM" id="MobiDB-lite"/>
    </source>
</evidence>
<dbReference type="GO" id="GO:0042803">
    <property type="term" value="F:protein homodimerization activity"/>
    <property type="evidence" value="ECO:0007669"/>
    <property type="project" value="InterPro"/>
</dbReference>
<comment type="caution">
    <text evidence="4">The sequence shown here is derived from an EMBL/GenBank/DDBJ whole genome shotgun (WGS) entry which is preliminary data.</text>
</comment>
<evidence type="ECO:0000256" key="2">
    <source>
        <dbReference type="SAM" id="Coils"/>
    </source>
</evidence>
<keyword evidence="5" id="KW-1185">Reference proteome</keyword>
<dbReference type="SUPFAM" id="SSF51064">
    <property type="entry name" value="Head domain of nucleotide exchange factor GrpE"/>
    <property type="match status" value="1"/>
</dbReference>
<reference evidence="4" key="1">
    <citation type="submission" date="2012-04" db="EMBL/GenBank/DDBJ databases">
        <authorList>
            <person name="Borisov I.G."/>
            <person name="Ivanikova N.V."/>
            <person name="Pinevich A.V."/>
        </authorList>
    </citation>
    <scope>NUCLEOTIDE SEQUENCE</scope>
    <source>
        <strain evidence="4">CALU 1027</strain>
    </source>
</reference>
<accession>A0A0M2PZA3</accession>
<dbReference type="Gene3D" id="2.30.22.10">
    <property type="entry name" value="Head domain of nucleotide exchange factor GrpE"/>
    <property type="match status" value="1"/>
</dbReference>
<dbReference type="InterPro" id="IPR009012">
    <property type="entry name" value="GrpE_head"/>
</dbReference>
<dbReference type="Pfam" id="PF01025">
    <property type="entry name" value="GrpE"/>
    <property type="match status" value="1"/>
</dbReference>
<dbReference type="GO" id="GO:0006457">
    <property type="term" value="P:protein folding"/>
    <property type="evidence" value="ECO:0007669"/>
    <property type="project" value="InterPro"/>
</dbReference>
<organism evidence="4 5">
    <name type="scientific">Prochlorothrix hollandica PCC 9006 = CALU 1027</name>
    <dbReference type="NCBI Taxonomy" id="317619"/>
    <lineage>
        <taxon>Bacteria</taxon>
        <taxon>Bacillati</taxon>
        <taxon>Cyanobacteriota</taxon>
        <taxon>Cyanophyceae</taxon>
        <taxon>Prochlorotrichales</taxon>
        <taxon>Prochlorotrichaceae</taxon>
        <taxon>Prochlorothrix</taxon>
    </lineage>
</organism>
<dbReference type="OrthoDB" id="9812586at2"/>
<keyword evidence="2" id="KW-0175">Coiled coil</keyword>
<dbReference type="AlphaFoldDB" id="A0A0M2PZA3"/>
<evidence type="ECO:0000313" key="5">
    <source>
        <dbReference type="Proteomes" id="UP000034681"/>
    </source>
</evidence>
<dbReference type="EMBL" id="AJTX02000004">
    <property type="protein sequence ID" value="KKJ00024.1"/>
    <property type="molecule type" value="Genomic_DNA"/>
</dbReference>
<gene>
    <name evidence="4" type="ORF">PROH_09625</name>
</gene>
<dbReference type="GO" id="GO:0000774">
    <property type="term" value="F:adenyl-nucleotide exchange factor activity"/>
    <property type="evidence" value="ECO:0007669"/>
    <property type="project" value="InterPro"/>
</dbReference>
<evidence type="ECO:0000313" key="4">
    <source>
        <dbReference type="EMBL" id="KKJ00024.1"/>
    </source>
</evidence>